<evidence type="ECO:0000313" key="2">
    <source>
        <dbReference type="Proteomes" id="UP000199360"/>
    </source>
</evidence>
<protein>
    <recommendedName>
        <fullName evidence="3">Flavin reductase</fullName>
    </recommendedName>
</protein>
<accession>A0A1C5HY27</accession>
<dbReference type="EMBL" id="FMDM01000004">
    <property type="protein sequence ID" value="SCG50797.1"/>
    <property type="molecule type" value="Genomic_DNA"/>
</dbReference>
<proteinExistence type="predicted"/>
<evidence type="ECO:0008006" key="3">
    <source>
        <dbReference type="Google" id="ProtNLM"/>
    </source>
</evidence>
<dbReference type="Proteomes" id="UP000199360">
    <property type="component" value="Unassembled WGS sequence"/>
</dbReference>
<name>A0A1C5HY27_9ACTN</name>
<dbReference type="AlphaFoldDB" id="A0A1C5HY27"/>
<sequence length="94" mass="10871">MSAPNVSPVPDRGRRAVRPHVPMRPRWLCRVCAGPWPCQPARLLLLMDYRRDRVALSIYMAACLFDATADLLRQNPNPQELFDRFVGWTARPLR</sequence>
<evidence type="ECO:0000313" key="1">
    <source>
        <dbReference type="EMBL" id="SCG50797.1"/>
    </source>
</evidence>
<dbReference type="STRING" id="745366.GA0070213_104164"/>
<gene>
    <name evidence="1" type="ORF">GA0070213_104164</name>
</gene>
<keyword evidence="2" id="KW-1185">Reference proteome</keyword>
<reference evidence="2" key="1">
    <citation type="submission" date="2016-06" db="EMBL/GenBank/DDBJ databases">
        <authorList>
            <person name="Varghese N."/>
            <person name="Submissions Spin"/>
        </authorList>
    </citation>
    <scope>NUCLEOTIDE SEQUENCE [LARGE SCALE GENOMIC DNA]</scope>
    <source>
        <strain evidence="2">DSM 45647</strain>
    </source>
</reference>
<dbReference type="OrthoDB" id="3393036at2"/>
<dbReference type="RefSeq" id="WP_091060676.1">
    <property type="nucleotide sequence ID" value="NZ_FMDM01000004.1"/>
</dbReference>
<organism evidence="1 2">
    <name type="scientific">Micromonospora humi</name>
    <dbReference type="NCBI Taxonomy" id="745366"/>
    <lineage>
        <taxon>Bacteria</taxon>
        <taxon>Bacillati</taxon>
        <taxon>Actinomycetota</taxon>
        <taxon>Actinomycetes</taxon>
        <taxon>Micromonosporales</taxon>
        <taxon>Micromonosporaceae</taxon>
        <taxon>Micromonospora</taxon>
    </lineage>
</organism>